<comment type="similarity">
    <text evidence="4 10">Belongs to the NAD(P)-dependent epimerase/dehydratase family.</text>
</comment>
<dbReference type="Gene3D" id="3.40.50.720">
    <property type="entry name" value="NAD(P)-binding Rossmann-like Domain"/>
    <property type="match status" value="1"/>
</dbReference>
<comment type="catalytic activity">
    <reaction evidence="1 10">
        <text>UDP-alpha-D-glucose = UDP-alpha-D-galactose</text>
        <dbReference type="Rhea" id="RHEA:22168"/>
        <dbReference type="ChEBI" id="CHEBI:58885"/>
        <dbReference type="ChEBI" id="CHEBI:66914"/>
        <dbReference type="EC" id="5.1.3.2"/>
    </reaction>
</comment>
<evidence type="ECO:0000256" key="7">
    <source>
        <dbReference type="ARBA" id="ARBA00023027"/>
    </source>
</evidence>
<evidence type="ECO:0000256" key="6">
    <source>
        <dbReference type="ARBA" id="ARBA00018569"/>
    </source>
</evidence>
<feature type="domain" description="NAD-dependent epimerase/dehydratase" evidence="11">
    <location>
        <begin position="5"/>
        <end position="253"/>
    </location>
</feature>
<dbReference type="NCBIfam" id="TIGR01179">
    <property type="entry name" value="galE"/>
    <property type="match status" value="1"/>
</dbReference>
<evidence type="ECO:0000313" key="13">
    <source>
        <dbReference type="Proteomes" id="UP000266385"/>
    </source>
</evidence>
<evidence type="ECO:0000256" key="3">
    <source>
        <dbReference type="ARBA" id="ARBA00004947"/>
    </source>
</evidence>
<dbReference type="AlphaFoldDB" id="A0A399RHM4"/>
<evidence type="ECO:0000256" key="9">
    <source>
        <dbReference type="ARBA" id="ARBA00023277"/>
    </source>
</evidence>
<evidence type="ECO:0000259" key="11">
    <source>
        <dbReference type="Pfam" id="PF01370"/>
    </source>
</evidence>
<evidence type="ECO:0000256" key="10">
    <source>
        <dbReference type="RuleBase" id="RU366046"/>
    </source>
</evidence>
<dbReference type="InterPro" id="IPR036291">
    <property type="entry name" value="NAD(P)-bd_dom_sf"/>
</dbReference>
<dbReference type="Proteomes" id="UP000266385">
    <property type="component" value="Unassembled WGS sequence"/>
</dbReference>
<dbReference type="InterPro" id="IPR005886">
    <property type="entry name" value="UDP_G4E"/>
</dbReference>
<comment type="caution">
    <text evidence="12">The sequence shown here is derived from an EMBL/GenBank/DDBJ whole genome shotgun (WGS) entry which is preliminary data.</text>
</comment>
<dbReference type="UniPathway" id="UPA00214"/>
<evidence type="ECO:0000256" key="2">
    <source>
        <dbReference type="ARBA" id="ARBA00001911"/>
    </source>
</evidence>
<comment type="subunit">
    <text evidence="10">Homodimer.</text>
</comment>
<comment type="cofactor">
    <cofactor evidence="2 10">
        <name>NAD(+)</name>
        <dbReference type="ChEBI" id="CHEBI:57540"/>
    </cofactor>
</comment>
<accession>A0A399RHM4</accession>
<sequence length="333" mass="36338">MTRTVLVTGGAGYVGSHCCKAFRDAGWNVVVFDNFSRGWHDFVQFGEAFEGDLLNADDLDAAFAKYKPDAVAHFAALAYVGESVEKPGMYYENNTMGTVRLLDAMAKAGVDKIIFSSTCATYGVPEKMPMTEDLPQNPINPYGMSKLFVEKVLDDYEVAHGIRSVKLRYFNAAGASPDGEVGERHEPETHLIPLCIEGVLNDTFKLTVFGDDFDTRDGTCIRDYIHVMDLADAHLKALDYLDKGGKSDAFNLGTGTGTTVMEIVQAVERVTGKPVPRSIGPRRAGDPPALVASAEKAERILGWKPTQSDVNSVIETAYAWHKKEIARKAATAE</sequence>
<dbReference type="OrthoDB" id="9801785at2"/>
<dbReference type="RefSeq" id="WP_119375332.1">
    <property type="nucleotide sequence ID" value="NZ_QWFX01000006.1"/>
</dbReference>
<comment type="pathway">
    <text evidence="3 10">Carbohydrate metabolism; galactose metabolism.</text>
</comment>
<dbReference type="SUPFAM" id="SSF51735">
    <property type="entry name" value="NAD(P)-binding Rossmann-fold domains"/>
    <property type="match status" value="1"/>
</dbReference>
<evidence type="ECO:0000256" key="8">
    <source>
        <dbReference type="ARBA" id="ARBA00023235"/>
    </source>
</evidence>
<dbReference type="PANTHER" id="PTHR43725:SF53">
    <property type="entry name" value="UDP-ARABINOSE 4-EPIMERASE 1"/>
    <property type="match status" value="1"/>
</dbReference>
<evidence type="ECO:0000313" key="12">
    <source>
        <dbReference type="EMBL" id="RIJ30013.1"/>
    </source>
</evidence>
<evidence type="ECO:0000256" key="5">
    <source>
        <dbReference type="ARBA" id="ARBA00013189"/>
    </source>
</evidence>
<gene>
    <name evidence="12" type="primary">galE</name>
    <name evidence="12" type="ORF">D1223_04955</name>
</gene>
<dbReference type="Gene3D" id="3.90.25.10">
    <property type="entry name" value="UDP-galactose 4-epimerase, domain 1"/>
    <property type="match status" value="1"/>
</dbReference>
<dbReference type="GO" id="GO:0003978">
    <property type="term" value="F:UDP-glucose 4-epimerase activity"/>
    <property type="evidence" value="ECO:0007669"/>
    <property type="project" value="UniProtKB-UniRule"/>
</dbReference>
<protein>
    <recommendedName>
        <fullName evidence="6 10">UDP-glucose 4-epimerase</fullName>
        <ecNumber evidence="5 10">5.1.3.2</ecNumber>
    </recommendedName>
</protein>
<dbReference type="GO" id="GO:0033499">
    <property type="term" value="P:galactose catabolic process via UDP-galactose, Leloir pathway"/>
    <property type="evidence" value="ECO:0007669"/>
    <property type="project" value="TreeGrafter"/>
</dbReference>
<evidence type="ECO:0000256" key="1">
    <source>
        <dbReference type="ARBA" id="ARBA00000083"/>
    </source>
</evidence>
<reference evidence="12 13" key="1">
    <citation type="submission" date="2018-08" db="EMBL/GenBank/DDBJ databases">
        <title>Henriciella mobilis sp. nov., isolated from seawater.</title>
        <authorList>
            <person name="Cheng H."/>
            <person name="Wu Y.-H."/>
            <person name="Xu X.-W."/>
            <person name="Guo L.-L."/>
        </authorList>
    </citation>
    <scope>NUCLEOTIDE SEQUENCE [LARGE SCALE GENOMIC DNA]</scope>
    <source>
        <strain evidence="12 13">JN25</strain>
    </source>
</reference>
<organism evidence="12 13">
    <name type="scientific">Henriciella mobilis</name>
    <dbReference type="NCBI Taxonomy" id="2305467"/>
    <lineage>
        <taxon>Bacteria</taxon>
        <taxon>Pseudomonadati</taxon>
        <taxon>Pseudomonadota</taxon>
        <taxon>Alphaproteobacteria</taxon>
        <taxon>Hyphomonadales</taxon>
        <taxon>Hyphomonadaceae</taxon>
        <taxon>Henriciella</taxon>
    </lineage>
</organism>
<name>A0A399RHM4_9PROT</name>
<dbReference type="InterPro" id="IPR001509">
    <property type="entry name" value="Epimerase_deHydtase"/>
</dbReference>
<evidence type="ECO:0000256" key="4">
    <source>
        <dbReference type="ARBA" id="ARBA00007637"/>
    </source>
</evidence>
<dbReference type="Pfam" id="PF01370">
    <property type="entry name" value="Epimerase"/>
    <property type="match status" value="1"/>
</dbReference>
<keyword evidence="8 10" id="KW-0413">Isomerase</keyword>
<keyword evidence="9 10" id="KW-0119">Carbohydrate metabolism</keyword>
<proteinExistence type="inferred from homology"/>
<dbReference type="PANTHER" id="PTHR43725">
    <property type="entry name" value="UDP-GLUCOSE 4-EPIMERASE"/>
    <property type="match status" value="1"/>
</dbReference>
<dbReference type="CDD" id="cd05247">
    <property type="entry name" value="UDP_G4E_1_SDR_e"/>
    <property type="match status" value="1"/>
</dbReference>
<dbReference type="EC" id="5.1.3.2" evidence="5 10"/>
<dbReference type="EMBL" id="QWFX01000006">
    <property type="protein sequence ID" value="RIJ30013.1"/>
    <property type="molecule type" value="Genomic_DNA"/>
</dbReference>
<keyword evidence="13" id="KW-1185">Reference proteome</keyword>
<keyword evidence="7 10" id="KW-0520">NAD</keyword>